<protein>
    <recommendedName>
        <fullName evidence="3">F5/8 type C domain-containing protein</fullName>
    </recommendedName>
</protein>
<reference evidence="1 2" key="1">
    <citation type="submission" date="2024-04" db="EMBL/GenBank/DDBJ databases">
        <title>Tritrichomonas musculus Genome.</title>
        <authorList>
            <person name="Alves-Ferreira E."/>
            <person name="Grigg M."/>
            <person name="Lorenzi H."/>
            <person name="Galac M."/>
        </authorList>
    </citation>
    <scope>NUCLEOTIDE SEQUENCE [LARGE SCALE GENOMIC DNA]</scope>
    <source>
        <strain evidence="1 2">EAF2021</strain>
    </source>
</reference>
<dbReference type="PANTHER" id="PTHR47457">
    <property type="entry name" value="OS05G0345500 PROTEIN"/>
    <property type="match status" value="1"/>
</dbReference>
<dbReference type="EMBL" id="JAPFFF010000035">
    <property type="protein sequence ID" value="KAK8843238.1"/>
    <property type="molecule type" value="Genomic_DNA"/>
</dbReference>
<dbReference type="Gene3D" id="2.60.120.260">
    <property type="entry name" value="Galactose-binding domain-like"/>
    <property type="match status" value="1"/>
</dbReference>
<evidence type="ECO:0000313" key="2">
    <source>
        <dbReference type="Proteomes" id="UP001470230"/>
    </source>
</evidence>
<keyword evidence="2" id="KW-1185">Reference proteome</keyword>
<sequence>MTSRIKLQTESVFQIPLGNYPADFTFIVNGENYETNKLAADLISTKIATIHRSDPTLSEYSITTTSKGSFNTFLRLLTFEDQPISENEIAFISEVVEKLGTEKIQINIATVEISLDNVFELLNLHIKNPIFYSNQISQEIEFLSVHFYELNDTLINKAIKLDYTIIEKIISNENLSLLSEDQLMIFIDKLCSINTDYSNLYSYVYFNNISKERIEWFFNNFDIDSMTRETWMSLSKLLIGQKKEKVSETRYRNKESQFFKEVPFSNNDLKGIFNFFKTNSNIKSEVNVTFSSLGNTDSDANLITDIENTDSDFYTDNEKDSWICFEFKNHRVIPTNYTIKSCKDDPNQYHLKNWIIEGSKDGKSWMKIDEQTNCSYLNGSFYNHTFPIQEKGEFKFIRIRITGSTWLKEGNYTLNICSMEFYGNII</sequence>
<comment type="caution">
    <text evidence="1">The sequence shown here is derived from an EMBL/GenBank/DDBJ whole genome shotgun (WGS) entry which is preliminary data.</text>
</comment>
<dbReference type="PANTHER" id="PTHR47457:SF1">
    <property type="entry name" value="BTB DOMAIN-CONTAINING PROTEIN-RELATED"/>
    <property type="match status" value="1"/>
</dbReference>
<dbReference type="SUPFAM" id="SSF49785">
    <property type="entry name" value="Galactose-binding domain-like"/>
    <property type="match status" value="1"/>
</dbReference>
<evidence type="ECO:0008006" key="3">
    <source>
        <dbReference type="Google" id="ProtNLM"/>
    </source>
</evidence>
<proteinExistence type="predicted"/>
<dbReference type="InterPro" id="IPR008979">
    <property type="entry name" value="Galactose-bd-like_sf"/>
</dbReference>
<accession>A0ABR2HAI0</accession>
<organism evidence="1 2">
    <name type="scientific">Tritrichomonas musculus</name>
    <dbReference type="NCBI Taxonomy" id="1915356"/>
    <lineage>
        <taxon>Eukaryota</taxon>
        <taxon>Metamonada</taxon>
        <taxon>Parabasalia</taxon>
        <taxon>Tritrichomonadida</taxon>
        <taxon>Tritrichomonadidae</taxon>
        <taxon>Tritrichomonas</taxon>
    </lineage>
</organism>
<name>A0ABR2HAI0_9EUKA</name>
<evidence type="ECO:0000313" key="1">
    <source>
        <dbReference type="EMBL" id="KAK8843238.1"/>
    </source>
</evidence>
<gene>
    <name evidence="1" type="ORF">M9Y10_025092</name>
</gene>
<dbReference type="Proteomes" id="UP001470230">
    <property type="component" value="Unassembled WGS sequence"/>
</dbReference>